<dbReference type="PANTHER" id="PTHR35546:SF106">
    <property type="entry name" value="DUF1618 DOMAIN-CONTAINING PROTEIN"/>
    <property type="match status" value="1"/>
</dbReference>
<organism evidence="2 3">
    <name type="scientific">Sorghum bicolor</name>
    <name type="common">Sorghum</name>
    <name type="synonym">Sorghum vulgare</name>
    <dbReference type="NCBI Taxonomy" id="4558"/>
    <lineage>
        <taxon>Eukaryota</taxon>
        <taxon>Viridiplantae</taxon>
        <taxon>Streptophyta</taxon>
        <taxon>Embryophyta</taxon>
        <taxon>Tracheophyta</taxon>
        <taxon>Spermatophyta</taxon>
        <taxon>Magnoliopsida</taxon>
        <taxon>Liliopsida</taxon>
        <taxon>Poales</taxon>
        <taxon>Poaceae</taxon>
        <taxon>PACMAD clade</taxon>
        <taxon>Panicoideae</taxon>
        <taxon>Andropogonodae</taxon>
        <taxon>Andropogoneae</taxon>
        <taxon>Sorghinae</taxon>
        <taxon>Sorghum</taxon>
    </lineage>
</organism>
<dbReference type="Gramene" id="OQU88596">
    <property type="protein sequence ID" value="OQU88596"/>
    <property type="gene ID" value="SORBI_3002G059932"/>
</dbReference>
<reference evidence="2 3" key="1">
    <citation type="journal article" date="2009" name="Nature">
        <title>The Sorghum bicolor genome and the diversification of grasses.</title>
        <authorList>
            <person name="Paterson A.H."/>
            <person name="Bowers J.E."/>
            <person name="Bruggmann R."/>
            <person name="Dubchak I."/>
            <person name="Grimwood J."/>
            <person name="Gundlach H."/>
            <person name="Haberer G."/>
            <person name="Hellsten U."/>
            <person name="Mitros T."/>
            <person name="Poliakov A."/>
            <person name="Schmutz J."/>
            <person name="Spannagl M."/>
            <person name="Tang H."/>
            <person name="Wang X."/>
            <person name="Wicker T."/>
            <person name="Bharti A.K."/>
            <person name="Chapman J."/>
            <person name="Feltus F.A."/>
            <person name="Gowik U."/>
            <person name="Grigoriev I.V."/>
            <person name="Lyons E."/>
            <person name="Maher C.A."/>
            <person name="Martis M."/>
            <person name="Narechania A."/>
            <person name="Otillar R.P."/>
            <person name="Penning B.W."/>
            <person name="Salamov A.A."/>
            <person name="Wang Y."/>
            <person name="Zhang L."/>
            <person name="Carpita N.C."/>
            <person name="Freeling M."/>
            <person name="Gingle A.R."/>
            <person name="Hash C.T."/>
            <person name="Keller B."/>
            <person name="Klein P."/>
            <person name="Kresovich S."/>
            <person name="McCann M.C."/>
            <person name="Ming R."/>
            <person name="Peterson D.G."/>
            <person name="Mehboob-ur-Rahman"/>
            <person name="Ware D."/>
            <person name="Westhoff P."/>
            <person name="Mayer K.F."/>
            <person name="Messing J."/>
            <person name="Rokhsar D.S."/>
        </authorList>
    </citation>
    <scope>NUCLEOTIDE SEQUENCE [LARGE SCALE GENOMIC DNA]</scope>
    <source>
        <strain evidence="3">cv. BTx623</strain>
    </source>
</reference>
<dbReference type="Proteomes" id="UP000000768">
    <property type="component" value="Chromosome 2"/>
</dbReference>
<dbReference type="EMBL" id="CM000761">
    <property type="protein sequence ID" value="OQU88596.1"/>
    <property type="molecule type" value="Genomic_DNA"/>
</dbReference>
<gene>
    <name evidence="2" type="ORF">SORBI_3002G059932</name>
</gene>
<dbReference type="PANTHER" id="PTHR35546">
    <property type="entry name" value="F-BOX PROTEIN INTERACTION DOMAIN PROTEIN-RELATED"/>
    <property type="match status" value="1"/>
</dbReference>
<accession>A0A1W0W2K4</accession>
<proteinExistence type="predicted"/>
<name>A0A1W0W2K4_SORBI</name>
<feature type="non-terminal residue" evidence="2">
    <location>
        <position position="277"/>
    </location>
</feature>
<sequence length="277" mass="31540">ELPGMGHIRILHSCNGLLLFRRDTNPYTVGRARDTLGYVVCNPATEEWVAVPSSGWYVDPTEDLDEEDGDMEIGEHTFLIFDSAVSSHFKVVQYTASIQNEVGLRTYSSETGFRSIVSTLGSAFVNGMLHLIVDAYHIQKEQELIVAVDCQGKTRRVISWPQSHSFRWSEPAYVGQSQGRLYCINEDLEGNSTHITIWVLEDYDKEEHTWLVQFNYSVAAIHPDRNLVYFIQHDQRLISYNMVSKEVHALCALGHDYEVITPCVSYFSEPSVLSNKR</sequence>
<reference evidence="3" key="2">
    <citation type="journal article" date="2018" name="Plant J.">
        <title>The Sorghum bicolor reference genome: improved assembly, gene annotations, a transcriptome atlas, and signatures of genome organization.</title>
        <authorList>
            <person name="McCormick R.F."/>
            <person name="Truong S.K."/>
            <person name="Sreedasyam A."/>
            <person name="Jenkins J."/>
            <person name="Shu S."/>
            <person name="Sims D."/>
            <person name="Kennedy M."/>
            <person name="Amirebrahimi M."/>
            <person name="Weers B.D."/>
            <person name="McKinley B."/>
            <person name="Mattison A."/>
            <person name="Morishige D.T."/>
            <person name="Grimwood J."/>
            <person name="Schmutz J."/>
            <person name="Mullet J.E."/>
        </authorList>
    </citation>
    <scope>NUCLEOTIDE SEQUENCE [LARGE SCALE GENOMIC DNA]</scope>
    <source>
        <strain evidence="3">cv. BTx623</strain>
    </source>
</reference>
<evidence type="ECO:0000259" key="1">
    <source>
        <dbReference type="Pfam" id="PF08268"/>
    </source>
</evidence>
<dbReference type="InterPro" id="IPR055290">
    <property type="entry name" value="At3g26010-like"/>
</dbReference>
<dbReference type="AlphaFoldDB" id="A0A1W0W2K4"/>
<evidence type="ECO:0000313" key="2">
    <source>
        <dbReference type="EMBL" id="OQU88596.1"/>
    </source>
</evidence>
<dbReference type="InterPro" id="IPR013187">
    <property type="entry name" value="F-box-assoc_dom_typ3"/>
</dbReference>
<keyword evidence="3" id="KW-1185">Reference proteome</keyword>
<dbReference type="Pfam" id="PF08268">
    <property type="entry name" value="FBA_3"/>
    <property type="match status" value="1"/>
</dbReference>
<dbReference type="InParanoid" id="A0A1W0W2K4"/>
<feature type="domain" description="F-box associated beta-propeller type 3" evidence="1">
    <location>
        <begin position="8"/>
        <end position="213"/>
    </location>
</feature>
<dbReference type="SUPFAM" id="SSF69304">
    <property type="entry name" value="Tricorn protease N-terminal domain"/>
    <property type="match status" value="1"/>
</dbReference>
<protein>
    <recommendedName>
        <fullName evidence="1">F-box associated beta-propeller type 3 domain-containing protein</fullName>
    </recommendedName>
</protein>
<evidence type="ECO:0000313" key="3">
    <source>
        <dbReference type="Proteomes" id="UP000000768"/>
    </source>
</evidence>